<protein>
    <recommendedName>
        <fullName evidence="4">Monoacylglycerol lipase</fullName>
        <ecNumber evidence="3">3.1.1.23</ecNumber>
    </recommendedName>
</protein>
<evidence type="ECO:0000256" key="1">
    <source>
        <dbReference type="ARBA" id="ARBA00001613"/>
    </source>
</evidence>
<evidence type="ECO:0000259" key="5">
    <source>
        <dbReference type="Pfam" id="PF12146"/>
    </source>
</evidence>
<keyword evidence="7" id="KW-1185">Reference proteome</keyword>
<sequence>MKEALAGSPAHPSPREALLDNGVFYRHWPAAGDLQGVLLLAHGLGEHSGRYQQFAAFFAARGYAVVAPDHPGHGASPGRRAYVSNFEDFLQPLLQLRADIASWYPAADCFLVGHSLGGLIAARLLLQAGDCFAGAVLSGAALAVAQPPPVWLLWLNRLLSRVWPTLGMMQLDPGQISRDPEVVAAYRADPLVHHGKVSARLVAELFAAMRMVSDRQQEITLPMLVLHGAADVMTAPAGSESFCSGAGNRSLRIYPGLFHEIFNEPERLQVLDDVHEWLRAQARAAAD</sequence>
<dbReference type="InterPro" id="IPR000073">
    <property type="entry name" value="AB_hydrolase_1"/>
</dbReference>
<dbReference type="InterPro" id="IPR051044">
    <property type="entry name" value="MAG_DAG_Lipase"/>
</dbReference>
<reference evidence="6 7" key="1">
    <citation type="submission" date="2020-02" db="EMBL/GenBank/DDBJ databases">
        <title>Genome sequencing for Kineobactrum sp. M2.</title>
        <authorList>
            <person name="Park S.-J."/>
        </authorList>
    </citation>
    <scope>NUCLEOTIDE SEQUENCE [LARGE SCALE GENOMIC DNA]</scope>
    <source>
        <strain evidence="6 7">M2</strain>
    </source>
</reference>
<organism evidence="6 7">
    <name type="scientific">Kineobactrum salinum</name>
    <dbReference type="NCBI Taxonomy" id="2708301"/>
    <lineage>
        <taxon>Bacteria</taxon>
        <taxon>Pseudomonadati</taxon>
        <taxon>Pseudomonadota</taxon>
        <taxon>Gammaproteobacteria</taxon>
        <taxon>Cellvibrionales</taxon>
        <taxon>Halieaceae</taxon>
        <taxon>Kineobactrum</taxon>
    </lineage>
</organism>
<dbReference type="InterPro" id="IPR029058">
    <property type="entry name" value="AB_hydrolase_fold"/>
</dbReference>
<dbReference type="Pfam" id="PF12146">
    <property type="entry name" value="Hydrolase_4"/>
    <property type="match status" value="1"/>
</dbReference>
<dbReference type="FunFam" id="3.40.50.1820:FF:000117">
    <property type="entry name" value="Monoglyceride lipase, putative"/>
    <property type="match status" value="1"/>
</dbReference>
<dbReference type="RefSeq" id="WP_163495100.1">
    <property type="nucleotide sequence ID" value="NZ_CP048711.1"/>
</dbReference>
<dbReference type="SUPFAM" id="SSF53474">
    <property type="entry name" value="alpha/beta-Hydrolases"/>
    <property type="match status" value="1"/>
</dbReference>
<name>A0A6C0U0Z6_9GAMM</name>
<dbReference type="InterPro" id="IPR022742">
    <property type="entry name" value="Hydrolase_4"/>
</dbReference>
<keyword evidence="6" id="KW-0378">Hydrolase</keyword>
<evidence type="ECO:0000256" key="3">
    <source>
        <dbReference type="ARBA" id="ARBA00013254"/>
    </source>
</evidence>
<evidence type="ECO:0000313" key="7">
    <source>
        <dbReference type="Proteomes" id="UP000477680"/>
    </source>
</evidence>
<accession>A0A6C0U0Z6</accession>
<dbReference type="EMBL" id="CP048711">
    <property type="protein sequence ID" value="QIB65701.1"/>
    <property type="molecule type" value="Genomic_DNA"/>
</dbReference>
<comment type="catalytic activity">
    <reaction evidence="1">
        <text>Hydrolyzes glycerol monoesters of long-chain fatty acids.</text>
        <dbReference type="EC" id="3.1.1.23"/>
    </reaction>
</comment>
<dbReference type="PANTHER" id="PTHR11614">
    <property type="entry name" value="PHOSPHOLIPASE-RELATED"/>
    <property type="match status" value="1"/>
</dbReference>
<evidence type="ECO:0000256" key="2">
    <source>
        <dbReference type="ARBA" id="ARBA00008645"/>
    </source>
</evidence>
<dbReference type="KEGG" id="kim:G3T16_10025"/>
<dbReference type="EC" id="3.1.1.23" evidence="3"/>
<dbReference type="Gene3D" id="3.40.50.1820">
    <property type="entry name" value="alpha/beta hydrolase"/>
    <property type="match status" value="1"/>
</dbReference>
<dbReference type="PRINTS" id="PR00111">
    <property type="entry name" value="ABHYDROLASE"/>
</dbReference>
<evidence type="ECO:0000256" key="4">
    <source>
        <dbReference type="ARBA" id="ARBA00071261"/>
    </source>
</evidence>
<feature type="domain" description="Serine aminopeptidase S33" evidence="5">
    <location>
        <begin position="35"/>
        <end position="266"/>
    </location>
</feature>
<dbReference type="Proteomes" id="UP000477680">
    <property type="component" value="Chromosome"/>
</dbReference>
<evidence type="ECO:0000313" key="6">
    <source>
        <dbReference type="EMBL" id="QIB65701.1"/>
    </source>
</evidence>
<gene>
    <name evidence="6" type="ORF">G3T16_10025</name>
</gene>
<dbReference type="GO" id="GO:0047372">
    <property type="term" value="F:monoacylglycerol lipase activity"/>
    <property type="evidence" value="ECO:0007669"/>
    <property type="project" value="UniProtKB-EC"/>
</dbReference>
<comment type="similarity">
    <text evidence="2">Belongs to the AB hydrolase superfamily.</text>
</comment>
<proteinExistence type="inferred from homology"/>
<dbReference type="AlphaFoldDB" id="A0A6C0U0Z6"/>